<protein>
    <recommendedName>
        <fullName evidence="6">BHLH domain-containing protein</fullName>
    </recommendedName>
</protein>
<feature type="domain" description="BHLH" evidence="6">
    <location>
        <begin position="49"/>
        <end position="98"/>
    </location>
</feature>
<evidence type="ECO:0000256" key="3">
    <source>
        <dbReference type="ARBA" id="ARBA00023125"/>
    </source>
</evidence>
<dbReference type="PROSITE" id="PS50888">
    <property type="entry name" value="BHLH"/>
    <property type="match status" value="1"/>
</dbReference>
<dbReference type="Proteomes" id="UP000266723">
    <property type="component" value="Unassembled WGS sequence"/>
</dbReference>
<keyword evidence="4" id="KW-0804">Transcription</keyword>
<evidence type="ECO:0000256" key="2">
    <source>
        <dbReference type="ARBA" id="ARBA00023015"/>
    </source>
</evidence>
<dbReference type="InterPro" id="IPR011598">
    <property type="entry name" value="bHLH_dom"/>
</dbReference>
<evidence type="ECO:0000259" key="6">
    <source>
        <dbReference type="PROSITE" id="PS50888"/>
    </source>
</evidence>
<dbReference type="SMART" id="SM00353">
    <property type="entry name" value="HLH"/>
    <property type="match status" value="1"/>
</dbReference>
<dbReference type="Pfam" id="PF00010">
    <property type="entry name" value="HLH"/>
    <property type="match status" value="1"/>
</dbReference>
<dbReference type="SUPFAM" id="SSF47459">
    <property type="entry name" value="HLH, helix-loop-helix DNA-binding domain"/>
    <property type="match status" value="1"/>
</dbReference>
<evidence type="ECO:0000313" key="7">
    <source>
        <dbReference type="EMBL" id="KAF3579466.1"/>
    </source>
</evidence>
<proteinExistence type="predicted"/>
<keyword evidence="2" id="KW-0805">Transcription regulation</keyword>
<evidence type="ECO:0000256" key="5">
    <source>
        <dbReference type="ARBA" id="ARBA00023242"/>
    </source>
</evidence>
<dbReference type="Gene3D" id="4.10.280.10">
    <property type="entry name" value="Helix-loop-helix DNA-binding domain"/>
    <property type="match status" value="1"/>
</dbReference>
<keyword evidence="5" id="KW-0539">Nucleus</keyword>
<dbReference type="PANTHER" id="PTHR45844">
    <property type="entry name" value="TRANSCRIPTION FACTOR BHLH30"/>
    <property type="match status" value="1"/>
</dbReference>
<accession>A0ABQ7DQ68</accession>
<keyword evidence="3" id="KW-0238">DNA-binding</keyword>
<keyword evidence="8" id="KW-1185">Reference proteome</keyword>
<reference evidence="7 8" key="1">
    <citation type="journal article" date="2020" name="BMC Genomics">
        <title>Intraspecific diversification of the crop wild relative Brassica cretica Lam. using demographic model selection.</title>
        <authorList>
            <person name="Kioukis A."/>
            <person name="Michalopoulou V.A."/>
            <person name="Briers L."/>
            <person name="Pirintsos S."/>
            <person name="Studholme D.J."/>
            <person name="Pavlidis P."/>
            <person name="Sarris P.F."/>
        </authorList>
    </citation>
    <scope>NUCLEOTIDE SEQUENCE [LARGE SCALE GENOMIC DNA]</scope>
    <source>
        <strain evidence="8">cv. PFS-1207/04</strain>
    </source>
</reference>
<gene>
    <name evidence="7" type="ORF">DY000_02032455</name>
</gene>
<evidence type="ECO:0000256" key="4">
    <source>
        <dbReference type="ARBA" id="ARBA00023163"/>
    </source>
</evidence>
<dbReference type="InterPro" id="IPR036638">
    <property type="entry name" value="HLH_DNA-bd_sf"/>
</dbReference>
<dbReference type="PANTHER" id="PTHR45844:SF27">
    <property type="entry name" value="BHLH DOMAIN-CONTAINING PROTEIN"/>
    <property type="match status" value="1"/>
</dbReference>
<dbReference type="EMBL" id="QGKV02000649">
    <property type="protein sequence ID" value="KAF3579466.1"/>
    <property type="molecule type" value="Genomic_DNA"/>
</dbReference>
<dbReference type="InterPro" id="IPR045847">
    <property type="entry name" value="AIG1-like"/>
</dbReference>
<name>A0ABQ7DQ68_BRACR</name>
<evidence type="ECO:0000256" key="1">
    <source>
        <dbReference type="ARBA" id="ARBA00004123"/>
    </source>
</evidence>
<comment type="caution">
    <text evidence="7">The sequence shown here is derived from an EMBL/GenBank/DDBJ whole genome shotgun (WGS) entry which is preliminary data.</text>
</comment>
<organism evidence="7 8">
    <name type="scientific">Brassica cretica</name>
    <name type="common">Mustard</name>
    <dbReference type="NCBI Taxonomy" id="69181"/>
    <lineage>
        <taxon>Eukaryota</taxon>
        <taxon>Viridiplantae</taxon>
        <taxon>Streptophyta</taxon>
        <taxon>Embryophyta</taxon>
        <taxon>Tracheophyta</taxon>
        <taxon>Spermatophyta</taxon>
        <taxon>Magnoliopsida</taxon>
        <taxon>eudicotyledons</taxon>
        <taxon>Gunneridae</taxon>
        <taxon>Pentapetalae</taxon>
        <taxon>rosids</taxon>
        <taxon>malvids</taxon>
        <taxon>Brassicales</taxon>
        <taxon>Brassicaceae</taxon>
        <taxon>Brassiceae</taxon>
        <taxon>Brassica</taxon>
    </lineage>
</organism>
<sequence>MQPEISDQILYSFLTGGSCASSTTTTTTRSSFYPFAMEDTSSQDKALATTLRKHREGERRRRERINSNLNKLRNLLSCNSKTDKATLLAKVVQRVNELKQQTLEISNETVPSETDEISVLNFENCSNDDGRIIFKVSFCCEDRPDLMQDLVETLKSLQMETLYTYMTTIGGRTRNDLVVIGNKEQHSVESVKLLQNAFESLLERSNQSVMMGHGGGGERSKRRRPSIISYGCDLMRLEHYII</sequence>
<comment type="subcellular location">
    <subcellularLocation>
        <location evidence="1">Nucleus</location>
    </subcellularLocation>
</comment>
<evidence type="ECO:0000313" key="8">
    <source>
        <dbReference type="Proteomes" id="UP000266723"/>
    </source>
</evidence>